<accession>A0A285NY08</accession>
<feature type="binding site" evidence="8">
    <location>
        <begin position="217"/>
        <end position="219"/>
    </location>
    <ligand>
        <name>substrate</name>
    </ligand>
</feature>
<dbReference type="PRINTS" id="PR00834">
    <property type="entry name" value="PROTEASES2C"/>
</dbReference>
<feature type="active site" description="Charge relay system" evidence="7">
    <location>
        <position position="141"/>
    </location>
</feature>
<evidence type="ECO:0000313" key="11">
    <source>
        <dbReference type="EMBL" id="SNZ13917.1"/>
    </source>
</evidence>
<sequence>MFFLSSLVLLSFLIFTGCKAQKVQEEVQRAPLVKSDVLAQFENELTQIVDKVSPSVVTIFATQEVQMQNPFGEDFPFPFPIPVPPQERRSLGSGVIIDYKNGKFYILTNNHVVQNAKAIKVRFDEHTEKKGRIVGTDPKTDIAVVEVDAKDIKDPEQRVARLGDSDKLKVGQLVIAIGNPYGLERTVTMGVISALKRSIGVTQYESFIQTDAPINPGNSGGPLVNIRGEVIGINTAIVAEGQGLGFAIPINLAKWVADQLIAKGKVIRGWLGVVIQEVTPDMAEAVGVKEGVIIAQVMPSSPAEKAGLKVGDVVIAIDGEKVSSVRDLQLRVMRTPPGKEITLTVIRNSKEENIKVKVEAMPEETKISQAGPSAQDVGLLLRDLTPDEERRLGVKGVYVSGVMPGSLAYQSGIRPGDIIMSVNNRAVANRAEFTQAIESARKAGRDKVLLLIRRGDTNLYIVLSLR</sequence>
<evidence type="ECO:0000256" key="5">
    <source>
        <dbReference type="ARBA" id="ARBA00022801"/>
    </source>
</evidence>
<evidence type="ECO:0000256" key="2">
    <source>
        <dbReference type="ARBA" id="ARBA00022670"/>
    </source>
</evidence>
<dbReference type="EMBL" id="OBEN01000004">
    <property type="protein sequence ID" value="SNZ13917.1"/>
    <property type="molecule type" value="Genomic_DNA"/>
</dbReference>
<dbReference type="InterPro" id="IPR009003">
    <property type="entry name" value="Peptidase_S1_PA"/>
</dbReference>
<dbReference type="InterPro" id="IPR051201">
    <property type="entry name" value="Chloro_Bact_Ser_Proteases"/>
</dbReference>
<dbReference type="SMART" id="SM00228">
    <property type="entry name" value="PDZ"/>
    <property type="match status" value="2"/>
</dbReference>
<evidence type="ECO:0000256" key="1">
    <source>
        <dbReference type="ARBA" id="ARBA00010541"/>
    </source>
</evidence>
<dbReference type="PROSITE" id="PS50106">
    <property type="entry name" value="PDZ"/>
    <property type="match status" value="2"/>
</dbReference>
<dbReference type="Pfam" id="PF00595">
    <property type="entry name" value="PDZ"/>
    <property type="match status" value="1"/>
</dbReference>
<keyword evidence="3 9" id="KW-0732">Signal</keyword>
<dbReference type="PANTHER" id="PTHR43343">
    <property type="entry name" value="PEPTIDASE S12"/>
    <property type="match status" value="1"/>
</dbReference>
<feature type="active site" description="Charge relay system" evidence="7">
    <location>
        <position position="111"/>
    </location>
</feature>
<dbReference type="InterPro" id="IPR011782">
    <property type="entry name" value="Pept_S1C_Do"/>
</dbReference>
<gene>
    <name evidence="11" type="ORF">SAMN06265353_0922</name>
</gene>
<dbReference type="GO" id="GO:0004252">
    <property type="term" value="F:serine-type endopeptidase activity"/>
    <property type="evidence" value="ECO:0007669"/>
    <property type="project" value="InterPro"/>
</dbReference>
<name>A0A285NY08_9AQUI</name>
<keyword evidence="5" id="KW-0378">Hydrolase</keyword>
<keyword evidence="12" id="KW-1185">Reference proteome</keyword>
<feature type="active site" description="Charge relay system" evidence="7">
    <location>
        <position position="219"/>
    </location>
</feature>
<feature type="domain" description="PDZ" evidence="10">
    <location>
        <begin position="260"/>
        <end position="349"/>
    </location>
</feature>
<feature type="chain" id="PRO_5012493187" evidence="9">
    <location>
        <begin position="21"/>
        <end position="466"/>
    </location>
</feature>
<dbReference type="SUPFAM" id="SSF50494">
    <property type="entry name" value="Trypsin-like serine proteases"/>
    <property type="match status" value="1"/>
</dbReference>
<dbReference type="Proteomes" id="UP000218627">
    <property type="component" value="Unassembled WGS sequence"/>
</dbReference>
<feature type="binding site" evidence="8">
    <location>
        <position position="141"/>
    </location>
    <ligand>
        <name>substrate</name>
    </ligand>
</feature>
<evidence type="ECO:0000256" key="7">
    <source>
        <dbReference type="PIRSR" id="PIRSR611782-1"/>
    </source>
</evidence>
<dbReference type="Gene3D" id="2.30.42.10">
    <property type="match status" value="2"/>
</dbReference>
<reference evidence="12" key="1">
    <citation type="submission" date="2017-09" db="EMBL/GenBank/DDBJ databases">
        <authorList>
            <person name="Varghese N."/>
            <person name="Submissions S."/>
        </authorList>
    </citation>
    <scope>NUCLEOTIDE SEQUENCE [LARGE SCALE GENOMIC DNA]</scope>
    <source>
        <strain evidence="12">DSM 2913</strain>
    </source>
</reference>
<dbReference type="PANTHER" id="PTHR43343:SF3">
    <property type="entry name" value="PROTEASE DO-LIKE 8, CHLOROPLASTIC"/>
    <property type="match status" value="1"/>
</dbReference>
<dbReference type="InterPro" id="IPR036034">
    <property type="entry name" value="PDZ_sf"/>
</dbReference>
<dbReference type="NCBIfam" id="TIGR02037">
    <property type="entry name" value="degP_htrA_DO"/>
    <property type="match status" value="1"/>
</dbReference>
<evidence type="ECO:0000256" key="9">
    <source>
        <dbReference type="SAM" id="SignalP"/>
    </source>
</evidence>
<dbReference type="Pfam" id="PF13180">
    <property type="entry name" value="PDZ_2"/>
    <property type="match status" value="1"/>
</dbReference>
<dbReference type="InterPro" id="IPR001940">
    <property type="entry name" value="Peptidase_S1C"/>
</dbReference>
<feature type="binding site" evidence="8">
    <location>
        <begin position="235"/>
        <end position="239"/>
    </location>
    <ligand>
        <name>substrate</name>
    </ligand>
</feature>
<dbReference type="FunFam" id="2.40.10.10:FF:000001">
    <property type="entry name" value="Periplasmic serine protease DegS"/>
    <property type="match status" value="1"/>
</dbReference>
<dbReference type="GO" id="GO:0006508">
    <property type="term" value="P:proteolysis"/>
    <property type="evidence" value="ECO:0007669"/>
    <property type="project" value="UniProtKB-KW"/>
</dbReference>
<feature type="binding site" evidence="8">
    <location>
        <position position="111"/>
    </location>
    <ligand>
        <name>substrate</name>
    </ligand>
</feature>
<dbReference type="CDD" id="cd10839">
    <property type="entry name" value="cpPDZ1_DegP-like"/>
    <property type="match status" value="1"/>
</dbReference>
<dbReference type="AlphaFoldDB" id="A0A285NY08"/>
<keyword evidence="4" id="KW-0677">Repeat</keyword>
<feature type="domain" description="PDZ" evidence="10">
    <location>
        <begin position="364"/>
        <end position="455"/>
    </location>
</feature>
<evidence type="ECO:0000256" key="4">
    <source>
        <dbReference type="ARBA" id="ARBA00022737"/>
    </source>
</evidence>
<feature type="signal peptide" evidence="9">
    <location>
        <begin position="1"/>
        <end position="20"/>
    </location>
</feature>
<dbReference type="Gene3D" id="2.40.10.120">
    <property type="match status" value="1"/>
</dbReference>
<organism evidence="11 12">
    <name type="scientific">Hydrogenobacter hydrogenophilus</name>
    <dbReference type="NCBI Taxonomy" id="35835"/>
    <lineage>
        <taxon>Bacteria</taxon>
        <taxon>Pseudomonadati</taxon>
        <taxon>Aquificota</taxon>
        <taxon>Aquificia</taxon>
        <taxon>Aquificales</taxon>
        <taxon>Aquificaceae</taxon>
        <taxon>Hydrogenobacter</taxon>
    </lineage>
</organism>
<evidence type="ECO:0000313" key="12">
    <source>
        <dbReference type="Proteomes" id="UP000218627"/>
    </source>
</evidence>
<dbReference type="SUPFAM" id="SSF50156">
    <property type="entry name" value="PDZ domain-like"/>
    <property type="match status" value="2"/>
</dbReference>
<evidence type="ECO:0000256" key="6">
    <source>
        <dbReference type="ARBA" id="ARBA00022825"/>
    </source>
</evidence>
<evidence type="ECO:0000259" key="10">
    <source>
        <dbReference type="PROSITE" id="PS50106"/>
    </source>
</evidence>
<protein>
    <submittedName>
        <fullName evidence="11">Serine protease Do</fullName>
    </submittedName>
</protein>
<dbReference type="OrthoDB" id="9758917at2"/>
<dbReference type="InterPro" id="IPR001478">
    <property type="entry name" value="PDZ"/>
</dbReference>
<evidence type="ECO:0000256" key="8">
    <source>
        <dbReference type="PIRSR" id="PIRSR611782-2"/>
    </source>
</evidence>
<proteinExistence type="inferred from homology"/>
<keyword evidence="2 11" id="KW-0645">Protease</keyword>
<dbReference type="Pfam" id="PF13365">
    <property type="entry name" value="Trypsin_2"/>
    <property type="match status" value="1"/>
</dbReference>
<keyword evidence="6" id="KW-0720">Serine protease</keyword>
<evidence type="ECO:0000256" key="3">
    <source>
        <dbReference type="ARBA" id="ARBA00022729"/>
    </source>
</evidence>
<comment type="similarity">
    <text evidence="1">Belongs to the peptidase S1C family.</text>
</comment>